<keyword evidence="1" id="KW-0812">Transmembrane</keyword>
<evidence type="ECO:0008006" key="4">
    <source>
        <dbReference type="Google" id="ProtNLM"/>
    </source>
</evidence>
<keyword evidence="3" id="KW-1185">Reference proteome</keyword>
<feature type="transmembrane region" description="Helical" evidence="1">
    <location>
        <begin position="12"/>
        <end position="32"/>
    </location>
</feature>
<sequence length="136" mass="15438">MRNSSLGRKNITFGWLWILCALLFGVYLEIKLADPQWGIGYTRMLRKLYKDAHGHALCLAFLNILYGLTIEGAHLSEGIKNQGAWLAILGAVLFPLAMIFTVYHPPVFYMTYIAASFLFLAIWIMIVGYIRRPGQP</sequence>
<gene>
    <name evidence="2" type="ORF">ACFL27_05320</name>
</gene>
<organism evidence="2 3">
    <name type="scientific">candidate division CSSED10-310 bacterium</name>
    <dbReference type="NCBI Taxonomy" id="2855610"/>
    <lineage>
        <taxon>Bacteria</taxon>
        <taxon>Bacteria division CSSED10-310</taxon>
    </lineage>
</organism>
<evidence type="ECO:0000313" key="2">
    <source>
        <dbReference type="EMBL" id="MFC1849611.1"/>
    </source>
</evidence>
<name>A0ABV6YTU1_UNCC1</name>
<reference evidence="2 3" key="1">
    <citation type="submission" date="2024-09" db="EMBL/GenBank/DDBJ databases">
        <title>Laminarin stimulates single cell rates of sulfate reduction while oxygen inhibits transcriptomic activity in coastal marine sediment.</title>
        <authorList>
            <person name="Lindsay M."/>
            <person name="Orcutt B."/>
            <person name="Emerson D."/>
            <person name="Stepanauskas R."/>
            <person name="D'Angelo T."/>
        </authorList>
    </citation>
    <scope>NUCLEOTIDE SEQUENCE [LARGE SCALE GENOMIC DNA]</scope>
    <source>
        <strain evidence="2">SAG AM-311-K15</strain>
    </source>
</reference>
<keyword evidence="1" id="KW-0472">Membrane</keyword>
<dbReference type="Proteomes" id="UP001594351">
    <property type="component" value="Unassembled WGS sequence"/>
</dbReference>
<feature type="transmembrane region" description="Helical" evidence="1">
    <location>
        <begin position="109"/>
        <end position="130"/>
    </location>
</feature>
<protein>
    <recommendedName>
        <fullName evidence="4">DUF423 domain-containing protein</fullName>
    </recommendedName>
</protein>
<accession>A0ABV6YTU1</accession>
<feature type="transmembrane region" description="Helical" evidence="1">
    <location>
        <begin position="83"/>
        <end position="103"/>
    </location>
</feature>
<feature type="transmembrane region" description="Helical" evidence="1">
    <location>
        <begin position="52"/>
        <end position="71"/>
    </location>
</feature>
<dbReference type="EMBL" id="JBHPBY010000048">
    <property type="protein sequence ID" value="MFC1849611.1"/>
    <property type="molecule type" value="Genomic_DNA"/>
</dbReference>
<evidence type="ECO:0000256" key="1">
    <source>
        <dbReference type="SAM" id="Phobius"/>
    </source>
</evidence>
<keyword evidence="1" id="KW-1133">Transmembrane helix</keyword>
<proteinExistence type="predicted"/>
<comment type="caution">
    <text evidence="2">The sequence shown here is derived from an EMBL/GenBank/DDBJ whole genome shotgun (WGS) entry which is preliminary data.</text>
</comment>
<evidence type="ECO:0000313" key="3">
    <source>
        <dbReference type="Proteomes" id="UP001594351"/>
    </source>
</evidence>